<dbReference type="CDD" id="cd16272">
    <property type="entry name" value="RNaseZ_MBL-fold"/>
    <property type="match status" value="1"/>
</dbReference>
<dbReference type="STRING" id="1888995.BD935_01330"/>
<feature type="domain" description="Metallo-beta-lactamase" evidence="1">
    <location>
        <begin position="17"/>
        <end position="202"/>
    </location>
</feature>
<dbReference type="InterPro" id="IPR036866">
    <property type="entry name" value="RibonucZ/Hydroxyglut_hydro"/>
</dbReference>
<dbReference type="InterPro" id="IPR001279">
    <property type="entry name" value="Metallo-B-lactamas"/>
</dbReference>
<dbReference type="Proteomes" id="UP000183080">
    <property type="component" value="Unassembled WGS sequence"/>
</dbReference>
<accession>A0A1J5TDK5</accession>
<evidence type="ECO:0000313" key="3">
    <source>
        <dbReference type="Proteomes" id="UP000183080"/>
    </source>
</evidence>
<dbReference type="SMART" id="SM00849">
    <property type="entry name" value="Lactamase_B"/>
    <property type="match status" value="1"/>
</dbReference>
<dbReference type="PANTHER" id="PTHR46018:SF7">
    <property type="entry name" value="RIBONUCLEASE Z"/>
    <property type="match status" value="1"/>
</dbReference>
<dbReference type="GO" id="GO:0042781">
    <property type="term" value="F:3'-tRNA processing endoribonuclease activity"/>
    <property type="evidence" value="ECO:0007669"/>
    <property type="project" value="TreeGrafter"/>
</dbReference>
<proteinExistence type="predicted"/>
<dbReference type="PANTHER" id="PTHR46018">
    <property type="entry name" value="ZINC PHOSPHODIESTERASE ELAC PROTEIN 1"/>
    <property type="match status" value="1"/>
</dbReference>
<dbReference type="Pfam" id="PF23023">
    <property type="entry name" value="Anti-Pycsar_Apyc1"/>
    <property type="match status" value="1"/>
</dbReference>
<dbReference type="Gene3D" id="3.60.15.10">
    <property type="entry name" value="Ribonuclease Z/Hydroxyacylglutathione hydrolase-like"/>
    <property type="match status" value="1"/>
</dbReference>
<organism evidence="2 3">
    <name type="scientific">Marine Group III euryarchaeote CG-Epi1</name>
    <dbReference type="NCBI Taxonomy" id="1888995"/>
    <lineage>
        <taxon>Archaea</taxon>
        <taxon>Methanobacteriati</taxon>
        <taxon>Thermoplasmatota</taxon>
        <taxon>Thermoplasmata</taxon>
        <taxon>Candidatus Thermoprofundales</taxon>
    </lineage>
</organism>
<reference evidence="2 3" key="1">
    <citation type="submission" date="2016-08" db="EMBL/GenBank/DDBJ databases">
        <title>New Insights into Marine Group III Euryarchaeota, from dark to light.</title>
        <authorList>
            <person name="Haro-Moreno J.M."/>
            <person name="Rodriguez-Valera F."/>
            <person name="Lopez-Garcia P."/>
            <person name="Moreira D."/>
            <person name="Martin-Cuadrado A.B."/>
        </authorList>
    </citation>
    <scope>NUCLEOTIDE SEQUENCE [LARGE SCALE GENOMIC DNA]</scope>
    <source>
        <strain evidence="2">CG-Epi1</strain>
    </source>
</reference>
<gene>
    <name evidence="2" type="ORF">BD935_01330</name>
</gene>
<evidence type="ECO:0000313" key="2">
    <source>
        <dbReference type="EMBL" id="OIR19026.1"/>
    </source>
</evidence>
<dbReference type="AlphaFoldDB" id="A0A1J5TDK5"/>
<protein>
    <recommendedName>
        <fullName evidence="1">Metallo-beta-lactamase domain-containing protein</fullName>
    </recommendedName>
</protein>
<dbReference type="SUPFAM" id="SSF56281">
    <property type="entry name" value="Metallo-hydrolase/oxidoreductase"/>
    <property type="match status" value="1"/>
</dbReference>
<evidence type="ECO:0000259" key="1">
    <source>
        <dbReference type="SMART" id="SM00849"/>
    </source>
</evidence>
<dbReference type="EMBL" id="MIZA01000019">
    <property type="protein sequence ID" value="OIR19026.1"/>
    <property type="molecule type" value="Genomic_DNA"/>
</dbReference>
<name>A0A1J5TDK5_9ARCH</name>
<comment type="caution">
    <text evidence="2">The sequence shown here is derived from an EMBL/GenBank/DDBJ whole genome shotgun (WGS) entry which is preliminary data.</text>
</comment>
<sequence length="258" mass="29700">MKVTFLGVGEAFDENNTHTCILVEAAGRRMLVDCGATAPPSVWHQSKRPDYLDGIFISHFHADHVFGLPALMMRMWEDGRTRPFYLFGPVGTQRNVERLMEVAYHGMVANLPFTLRFRELQRSHRWDDWNLRVVNTRHTVQNLGLRLEAGSPTKVFCYSGDGMFTPTASKLYTNADLLVHEAYTSDGTVKNPRGETVTIGTKTHCSLQQLERLDDMARPKKMALIHLNRKLREEKKDILKKYRQRRWIMPDAGEVIEL</sequence>